<dbReference type="AlphaFoldDB" id="A0A137P506"/>
<dbReference type="EMBL" id="KQ964512">
    <property type="protein sequence ID" value="KXN70102.1"/>
    <property type="molecule type" value="Genomic_DNA"/>
</dbReference>
<gene>
    <name evidence="2" type="ORF">CONCODRAFT_7338</name>
</gene>
<feature type="compositionally biased region" description="Basic and acidic residues" evidence="1">
    <location>
        <begin position="43"/>
        <end position="54"/>
    </location>
</feature>
<name>A0A137P506_CONC2</name>
<sequence length="85" mass="9385">MNSPNSLEDFKNCIGTTSKLLEFCLQSTQNPKAFEFVSSIENRKAPHTGKDSSLKARKTKTPDNATKPKDPNLNMQQIAQSGDLT</sequence>
<evidence type="ECO:0000313" key="2">
    <source>
        <dbReference type="EMBL" id="KXN70102.1"/>
    </source>
</evidence>
<reference evidence="2 3" key="1">
    <citation type="journal article" date="2015" name="Genome Biol. Evol.">
        <title>Phylogenomic analyses indicate that early fungi evolved digesting cell walls of algal ancestors of land plants.</title>
        <authorList>
            <person name="Chang Y."/>
            <person name="Wang S."/>
            <person name="Sekimoto S."/>
            <person name="Aerts A.L."/>
            <person name="Choi C."/>
            <person name="Clum A."/>
            <person name="LaButti K.M."/>
            <person name="Lindquist E.A."/>
            <person name="Yee Ngan C."/>
            <person name="Ohm R.A."/>
            <person name="Salamov A.A."/>
            <person name="Grigoriev I.V."/>
            <person name="Spatafora J.W."/>
            <person name="Berbee M.L."/>
        </authorList>
    </citation>
    <scope>NUCLEOTIDE SEQUENCE [LARGE SCALE GENOMIC DNA]</scope>
    <source>
        <strain evidence="2 3">NRRL 28638</strain>
    </source>
</reference>
<dbReference type="Proteomes" id="UP000070444">
    <property type="component" value="Unassembled WGS sequence"/>
</dbReference>
<dbReference type="OrthoDB" id="429813at2759"/>
<evidence type="ECO:0000256" key="1">
    <source>
        <dbReference type="SAM" id="MobiDB-lite"/>
    </source>
</evidence>
<proteinExistence type="predicted"/>
<accession>A0A137P506</accession>
<feature type="compositionally biased region" description="Polar residues" evidence="1">
    <location>
        <begin position="73"/>
        <end position="85"/>
    </location>
</feature>
<feature type="region of interest" description="Disordered" evidence="1">
    <location>
        <begin position="43"/>
        <end position="85"/>
    </location>
</feature>
<organism evidence="2 3">
    <name type="scientific">Conidiobolus coronatus (strain ATCC 28846 / CBS 209.66 / NRRL 28638)</name>
    <name type="common">Delacroixia coronata</name>
    <dbReference type="NCBI Taxonomy" id="796925"/>
    <lineage>
        <taxon>Eukaryota</taxon>
        <taxon>Fungi</taxon>
        <taxon>Fungi incertae sedis</taxon>
        <taxon>Zoopagomycota</taxon>
        <taxon>Entomophthoromycotina</taxon>
        <taxon>Entomophthoromycetes</taxon>
        <taxon>Entomophthorales</taxon>
        <taxon>Ancylistaceae</taxon>
        <taxon>Conidiobolus</taxon>
    </lineage>
</organism>
<evidence type="ECO:0000313" key="3">
    <source>
        <dbReference type="Proteomes" id="UP000070444"/>
    </source>
</evidence>
<keyword evidence="3" id="KW-1185">Reference proteome</keyword>
<protein>
    <submittedName>
        <fullName evidence="2">Uncharacterized protein</fullName>
    </submittedName>
</protein>